<sequence length="116" mass="12870">MKSFITSAVALSALSLSACVVPIDAITSNKGALIVPVPMRVPVVVKEPVLVKDRGPVLVADSKNSIYVCKIQAFTDTYRSEDVNRGRARLNVQKQCRARHNEMFCRNEDVKCTEYK</sequence>
<name>A0A2P7TXH7_9NEIS</name>
<evidence type="ECO:0008006" key="4">
    <source>
        <dbReference type="Google" id="ProtNLM"/>
    </source>
</evidence>
<dbReference type="RefSeq" id="WP_106742997.1">
    <property type="nucleotide sequence ID" value="NZ_PXYY01000111.1"/>
</dbReference>
<evidence type="ECO:0000313" key="3">
    <source>
        <dbReference type="Proteomes" id="UP000241868"/>
    </source>
</evidence>
<dbReference type="EMBL" id="PXYY01000111">
    <property type="protein sequence ID" value="PSJ79427.1"/>
    <property type="molecule type" value="Genomic_DNA"/>
</dbReference>
<gene>
    <name evidence="2" type="ORF">C7N83_12250</name>
</gene>
<evidence type="ECO:0000256" key="1">
    <source>
        <dbReference type="SAM" id="SignalP"/>
    </source>
</evidence>
<dbReference type="AlphaFoldDB" id="A0A2P7TXH7"/>
<reference evidence="2 3" key="1">
    <citation type="submission" date="2018-03" db="EMBL/GenBank/DDBJ databases">
        <title>Neisseria weixii sp. nov., isolated from the intestinal contents of Tibetan Plateau pika (Ochotona curzoniae) in Yushu, Qinghai Province, China.</title>
        <authorList>
            <person name="Gui Z."/>
        </authorList>
    </citation>
    <scope>NUCLEOTIDE SEQUENCE [LARGE SCALE GENOMIC DNA]</scope>
    <source>
        <strain evidence="2 3">ATCC 51483</strain>
    </source>
</reference>
<dbReference type="PROSITE" id="PS51257">
    <property type="entry name" value="PROKAR_LIPOPROTEIN"/>
    <property type="match status" value="1"/>
</dbReference>
<comment type="caution">
    <text evidence="2">The sequence shown here is derived from an EMBL/GenBank/DDBJ whole genome shotgun (WGS) entry which is preliminary data.</text>
</comment>
<feature type="signal peptide" evidence="1">
    <location>
        <begin position="1"/>
        <end position="18"/>
    </location>
</feature>
<dbReference type="OrthoDB" id="6650121at2"/>
<dbReference type="Proteomes" id="UP000241868">
    <property type="component" value="Unassembled WGS sequence"/>
</dbReference>
<feature type="chain" id="PRO_5015154839" description="Lipoprotein" evidence="1">
    <location>
        <begin position="19"/>
        <end position="116"/>
    </location>
</feature>
<evidence type="ECO:0000313" key="2">
    <source>
        <dbReference type="EMBL" id="PSJ79427.1"/>
    </source>
</evidence>
<protein>
    <recommendedName>
        <fullName evidence="4">Lipoprotein</fullName>
    </recommendedName>
</protein>
<organism evidence="2 3">
    <name type="scientific">Neisseria iguanae</name>
    <dbReference type="NCBI Taxonomy" id="90242"/>
    <lineage>
        <taxon>Bacteria</taxon>
        <taxon>Pseudomonadati</taxon>
        <taxon>Pseudomonadota</taxon>
        <taxon>Betaproteobacteria</taxon>
        <taxon>Neisseriales</taxon>
        <taxon>Neisseriaceae</taxon>
        <taxon>Neisseria</taxon>
    </lineage>
</organism>
<keyword evidence="1" id="KW-0732">Signal</keyword>
<accession>A0A2P7TXH7</accession>
<proteinExistence type="predicted"/>
<keyword evidence="3" id="KW-1185">Reference proteome</keyword>